<evidence type="ECO:0000313" key="1">
    <source>
        <dbReference type="EMBL" id="NEU76659.1"/>
    </source>
</evidence>
<dbReference type="Proteomes" id="UP000031549">
    <property type="component" value="Unassembled WGS sequence"/>
</dbReference>
<accession>A0A846HIH6</accession>
<name>A0A846HIH6_9CYAN</name>
<comment type="caution">
    <text evidence="1">The sequence shown here is derived from an EMBL/GenBank/DDBJ whole genome shotgun (WGS) entry which is preliminary data.</text>
</comment>
<protein>
    <submittedName>
        <fullName evidence="1">Uncharacterized protein</fullName>
    </submittedName>
</protein>
<organism evidence="1 2">
    <name type="scientific">Hassallia byssoidea VB512170</name>
    <dbReference type="NCBI Taxonomy" id="1304833"/>
    <lineage>
        <taxon>Bacteria</taxon>
        <taxon>Bacillati</taxon>
        <taxon>Cyanobacteriota</taxon>
        <taxon>Cyanophyceae</taxon>
        <taxon>Nostocales</taxon>
        <taxon>Tolypothrichaceae</taxon>
        <taxon>Hassallia</taxon>
    </lineage>
</organism>
<keyword evidence="2" id="KW-1185">Reference proteome</keyword>
<sequence length="55" mass="6486">MKQRERIFCLWDFWVRSAAPCDSRFCYKGRGVRSRSLLGDSAPHEIILLTLKNQE</sequence>
<dbReference type="RefSeq" id="WP_163519324.1">
    <property type="nucleotide sequence ID" value="NZ_JTCM02000124.1"/>
</dbReference>
<evidence type="ECO:0000313" key="2">
    <source>
        <dbReference type="Proteomes" id="UP000031549"/>
    </source>
</evidence>
<dbReference type="EMBL" id="JTCM02000124">
    <property type="protein sequence ID" value="NEU76659.1"/>
    <property type="molecule type" value="Genomic_DNA"/>
</dbReference>
<gene>
    <name evidence="1" type="ORF">PI95_030160</name>
</gene>
<reference evidence="1 2" key="1">
    <citation type="journal article" date="2015" name="Genome Announc.">
        <title>Draft Genome Sequence of Cyanobacterium Hassallia byssoidea Strain VB512170, Isolated from Monuments in India.</title>
        <authorList>
            <person name="Singh D."/>
            <person name="Chandrababunaidu M.M."/>
            <person name="Panda A."/>
            <person name="Sen D."/>
            <person name="Bhattacharyya S."/>
            <person name="Adhikary S.P."/>
            <person name="Tripathy S."/>
        </authorList>
    </citation>
    <scope>NUCLEOTIDE SEQUENCE [LARGE SCALE GENOMIC DNA]</scope>
    <source>
        <strain evidence="1 2">VB512170</strain>
    </source>
</reference>
<dbReference type="AlphaFoldDB" id="A0A846HIH6"/>
<proteinExistence type="predicted"/>